<comment type="caution">
    <text evidence="1">The sequence shown here is derived from an EMBL/GenBank/DDBJ whole genome shotgun (WGS) entry which is preliminary data.</text>
</comment>
<organism evidence="1 2">
    <name type="scientific">Clohesyomyces aquaticus</name>
    <dbReference type="NCBI Taxonomy" id="1231657"/>
    <lineage>
        <taxon>Eukaryota</taxon>
        <taxon>Fungi</taxon>
        <taxon>Dikarya</taxon>
        <taxon>Ascomycota</taxon>
        <taxon>Pezizomycotina</taxon>
        <taxon>Dothideomycetes</taxon>
        <taxon>Pleosporomycetidae</taxon>
        <taxon>Pleosporales</taxon>
        <taxon>Lindgomycetaceae</taxon>
        <taxon>Clohesyomyces</taxon>
    </lineage>
</organism>
<accession>A0A1Y1ZTN6</accession>
<name>A0A1Y1ZTN6_9PLEO</name>
<gene>
    <name evidence="1" type="ORF">BCR34DRAFT_262121</name>
</gene>
<evidence type="ECO:0000313" key="2">
    <source>
        <dbReference type="Proteomes" id="UP000193144"/>
    </source>
</evidence>
<sequence length="221" mass="23360">METGFLGDRLPLNTTLTNLTIPLESGPNASDYQLYIDGLNGRSGSLFGPSDDFSLEGSDVSSWSPVELHGALGIYDAMPCSAMQCNRSCKERWVATATRKDGWWSNQEYCECIVECPGVTTENPYYGGGDGCGWEWRIMKESMSVDSAGVVTGTITSAGNMQTGATEERSGTVTMAPAPALTRTTAAGAPSSTSAGLRLGAASVLQWSIVVVVLSLSRHAI</sequence>
<dbReference type="AlphaFoldDB" id="A0A1Y1ZTN6"/>
<protein>
    <submittedName>
        <fullName evidence="1">Uncharacterized protein</fullName>
    </submittedName>
</protein>
<reference evidence="1 2" key="1">
    <citation type="submission" date="2016-07" db="EMBL/GenBank/DDBJ databases">
        <title>Pervasive Adenine N6-methylation of Active Genes in Fungi.</title>
        <authorList>
            <consortium name="DOE Joint Genome Institute"/>
            <person name="Mondo S.J."/>
            <person name="Dannebaum R.O."/>
            <person name="Kuo R.C."/>
            <person name="Labutti K."/>
            <person name="Haridas S."/>
            <person name="Kuo A."/>
            <person name="Salamov A."/>
            <person name="Ahrendt S.R."/>
            <person name="Lipzen A."/>
            <person name="Sullivan W."/>
            <person name="Andreopoulos W.B."/>
            <person name="Clum A."/>
            <person name="Lindquist E."/>
            <person name="Daum C."/>
            <person name="Ramamoorthy G.K."/>
            <person name="Gryganskyi A."/>
            <person name="Culley D."/>
            <person name="Magnuson J.K."/>
            <person name="James T.Y."/>
            <person name="O'Malley M.A."/>
            <person name="Stajich J.E."/>
            <person name="Spatafora J.W."/>
            <person name="Visel A."/>
            <person name="Grigoriev I.V."/>
        </authorList>
    </citation>
    <scope>NUCLEOTIDE SEQUENCE [LARGE SCALE GENOMIC DNA]</scope>
    <source>
        <strain evidence="1 2">CBS 115471</strain>
    </source>
</reference>
<dbReference type="EMBL" id="MCFA01000040">
    <property type="protein sequence ID" value="ORY13619.1"/>
    <property type="molecule type" value="Genomic_DNA"/>
</dbReference>
<evidence type="ECO:0000313" key="1">
    <source>
        <dbReference type="EMBL" id="ORY13619.1"/>
    </source>
</evidence>
<proteinExistence type="predicted"/>
<dbReference type="OrthoDB" id="5076485at2759"/>
<keyword evidence="2" id="KW-1185">Reference proteome</keyword>
<dbReference type="Proteomes" id="UP000193144">
    <property type="component" value="Unassembled WGS sequence"/>
</dbReference>